<dbReference type="EMBL" id="KV427610">
    <property type="protein sequence ID" value="KZT10156.1"/>
    <property type="molecule type" value="Genomic_DNA"/>
</dbReference>
<dbReference type="OrthoDB" id="2801531at2759"/>
<dbReference type="RefSeq" id="XP_040767896.1">
    <property type="nucleotide sequence ID" value="XM_040908185.1"/>
</dbReference>
<evidence type="ECO:0000313" key="2">
    <source>
        <dbReference type="EMBL" id="KZT10156.1"/>
    </source>
</evidence>
<keyword evidence="3" id="KW-1185">Reference proteome</keyword>
<dbReference type="GeneID" id="63825214"/>
<reference evidence="2 3" key="1">
    <citation type="journal article" date="2016" name="Mol. Biol. Evol.">
        <title>Comparative Genomics of Early-Diverging Mushroom-Forming Fungi Provides Insights into the Origins of Lignocellulose Decay Capabilities.</title>
        <authorList>
            <person name="Nagy L.G."/>
            <person name="Riley R."/>
            <person name="Tritt A."/>
            <person name="Adam C."/>
            <person name="Daum C."/>
            <person name="Floudas D."/>
            <person name="Sun H."/>
            <person name="Yadav J.S."/>
            <person name="Pangilinan J."/>
            <person name="Larsson K.H."/>
            <person name="Matsuura K."/>
            <person name="Barry K."/>
            <person name="Labutti K."/>
            <person name="Kuo R."/>
            <person name="Ohm R.A."/>
            <person name="Bhattacharya S.S."/>
            <person name="Shirouzu T."/>
            <person name="Yoshinaga Y."/>
            <person name="Martin F.M."/>
            <person name="Grigoriev I.V."/>
            <person name="Hibbett D.S."/>
        </authorList>
    </citation>
    <scope>NUCLEOTIDE SEQUENCE [LARGE SCALE GENOMIC DNA]</scope>
    <source>
        <strain evidence="2 3">93-53</strain>
    </source>
</reference>
<feature type="region of interest" description="Disordered" evidence="1">
    <location>
        <begin position="169"/>
        <end position="197"/>
    </location>
</feature>
<dbReference type="STRING" id="1314785.A0A165GCH5"/>
<gene>
    <name evidence="2" type="ORF">LAESUDRAFT_722322</name>
</gene>
<organism evidence="2 3">
    <name type="scientific">Laetiporus sulphureus 93-53</name>
    <dbReference type="NCBI Taxonomy" id="1314785"/>
    <lineage>
        <taxon>Eukaryota</taxon>
        <taxon>Fungi</taxon>
        <taxon>Dikarya</taxon>
        <taxon>Basidiomycota</taxon>
        <taxon>Agaricomycotina</taxon>
        <taxon>Agaricomycetes</taxon>
        <taxon>Polyporales</taxon>
        <taxon>Laetiporus</taxon>
    </lineage>
</organism>
<sequence>MTAIQVQERDAMGHGPQHAPAFSPLFVLRPRMTWILGYPLSLRYAIQFAKDHGVPKRVDRPSDFDRSFAALEYIAARSGVEDVLSCWVDGESQMVFALSVDYKSGPYPPKRVHRSRTVPDENIRVLAYLLKTAAKPAWYRYDDGTYTPWQGECLQFADDGYDSDSCETCDERDAMDEDSDDVGEEGSDAAVGDDERDEVMAINSDSDLASDFDDKCSVY</sequence>
<evidence type="ECO:0000256" key="1">
    <source>
        <dbReference type="SAM" id="MobiDB-lite"/>
    </source>
</evidence>
<proteinExistence type="predicted"/>
<dbReference type="AlphaFoldDB" id="A0A165GCH5"/>
<dbReference type="Proteomes" id="UP000076871">
    <property type="component" value="Unassembled WGS sequence"/>
</dbReference>
<dbReference type="InParanoid" id="A0A165GCH5"/>
<protein>
    <submittedName>
        <fullName evidence="2">Uncharacterized protein</fullName>
    </submittedName>
</protein>
<evidence type="ECO:0000313" key="3">
    <source>
        <dbReference type="Proteomes" id="UP000076871"/>
    </source>
</evidence>
<accession>A0A165GCH5</accession>
<name>A0A165GCH5_9APHY</name>